<keyword evidence="1" id="KW-0378">Hydrolase</keyword>
<dbReference type="GO" id="GO:0016798">
    <property type="term" value="F:hydrolase activity, acting on glycosyl bonds"/>
    <property type="evidence" value="ECO:0007669"/>
    <property type="project" value="UniProtKB-KW"/>
</dbReference>
<dbReference type="RefSeq" id="WP_270023710.1">
    <property type="nucleotide sequence ID" value="NZ_JAPDDP010000005.1"/>
</dbReference>
<dbReference type="SMART" id="SM00060">
    <property type="entry name" value="FN3"/>
    <property type="match status" value="1"/>
</dbReference>
<dbReference type="PROSITE" id="PS50853">
    <property type="entry name" value="FN3"/>
    <property type="match status" value="1"/>
</dbReference>
<gene>
    <name evidence="4" type="ORF">OJ997_03940</name>
</gene>
<feature type="domain" description="Fibronectin type-III" evidence="3">
    <location>
        <begin position="211"/>
        <end position="297"/>
    </location>
</feature>
<evidence type="ECO:0000256" key="1">
    <source>
        <dbReference type="ARBA" id="ARBA00023295"/>
    </source>
</evidence>
<keyword evidence="5" id="KW-1185">Reference proteome</keyword>
<dbReference type="InterPro" id="IPR010496">
    <property type="entry name" value="AL/BT2_dom"/>
</dbReference>
<keyword evidence="2" id="KW-0732">Signal</keyword>
<feature type="signal peptide" evidence="2">
    <location>
        <begin position="1"/>
        <end position="24"/>
    </location>
</feature>
<evidence type="ECO:0000259" key="3">
    <source>
        <dbReference type="PROSITE" id="PS50853"/>
    </source>
</evidence>
<organism evidence="4 5">
    <name type="scientific">Solirubrobacter phytolaccae</name>
    <dbReference type="NCBI Taxonomy" id="1404360"/>
    <lineage>
        <taxon>Bacteria</taxon>
        <taxon>Bacillati</taxon>
        <taxon>Actinomycetota</taxon>
        <taxon>Thermoleophilia</taxon>
        <taxon>Solirubrobacterales</taxon>
        <taxon>Solirubrobacteraceae</taxon>
        <taxon>Solirubrobacter</taxon>
    </lineage>
</organism>
<sequence>MQIRSLAGVALAALALVAAAPASAQERVLVDESFSASTLPSGWTSVLGDWKVVDGRLQASTDGARARIAFGPAAPTDFKLEATVRFVTVTNAARWLNVGIDYHAAADYGAVLVARSGTTASNGLELAQAAQGGSYASSPVGPAPTAIGTGQDHRLAIEVHGTQLVVSLDGATAMTATNLRRTGGSFGFVINNSTVQFDDVKVTELAAQPTAPSVPQQLKLSEVADAATVTWQAPQQGGPISHYEVAVGDGAWQREDALSHTFTGLSDGEQVLKVRAVNTAGVAGPVASVRTMRGAPTVNGFKLQVSGGSWPSGHVQGIAVDPAKGFIYYSFTNLLVKTDLAGNVVGTMGGFTGHLGDLDFNPADGRVYGSLEYKAAKAFYIAIFDVDKIDRVGMSAQGSPLVSAVYLPEVVEDYTADLDGNGVFDGDTASTPDHRYGSSGIDGVAFGPRFGSSAGTSYLTVAYGIYANTSRTDNDHQVLLQYDPSGWRAFEHPLVESAPHRDGPAEPDGKFFVFTGNTRYGVQNLEYDPWLERWFLGVYTGSKPQFPNYGLFAVDAAAQPKLTTLQGLGSEQGLLVPLAADGLEHTATGIRGWRQKADVGIQSLGQGLFYLATDGNDGGNETATLRLERWTGDPADPFAPVTAGETRVTAPATVRGTVPSTLSLTLGGPATFAPFTPGVEQDYTASTLATVTSSAGDATLSVTNPGHLANGAFTLASPLAVELSKATWSAPVSNDRVTVTFKQHIGANDPLRAGAYERTVTLTLATTTP</sequence>
<dbReference type="GO" id="GO:0005975">
    <property type="term" value="P:carbohydrate metabolic process"/>
    <property type="evidence" value="ECO:0007669"/>
    <property type="project" value="UniProtKB-ARBA"/>
</dbReference>
<dbReference type="InterPro" id="IPR036116">
    <property type="entry name" value="FN3_sf"/>
</dbReference>
<proteinExistence type="predicted"/>
<dbReference type="Proteomes" id="UP001147653">
    <property type="component" value="Unassembled WGS sequence"/>
</dbReference>
<keyword evidence="1" id="KW-0326">Glycosidase</keyword>
<dbReference type="Pfam" id="PF06439">
    <property type="entry name" value="3keto-disac_hyd"/>
    <property type="match status" value="1"/>
</dbReference>
<accession>A0A9X3S9N4</accession>
<dbReference type="InterPro" id="IPR013783">
    <property type="entry name" value="Ig-like_fold"/>
</dbReference>
<reference evidence="4" key="1">
    <citation type="submission" date="2022-10" db="EMBL/GenBank/DDBJ databases">
        <title>The WGS of Solirubrobacter phytolaccae KCTC 29190.</title>
        <authorList>
            <person name="Jiang Z."/>
        </authorList>
    </citation>
    <scope>NUCLEOTIDE SEQUENCE</scope>
    <source>
        <strain evidence="4">KCTC 29190</strain>
    </source>
</reference>
<dbReference type="CDD" id="cd00063">
    <property type="entry name" value="FN3"/>
    <property type="match status" value="1"/>
</dbReference>
<dbReference type="EMBL" id="JAPDDP010000005">
    <property type="protein sequence ID" value="MDA0179435.1"/>
    <property type="molecule type" value="Genomic_DNA"/>
</dbReference>
<comment type="caution">
    <text evidence="4">The sequence shown here is derived from an EMBL/GenBank/DDBJ whole genome shotgun (WGS) entry which is preliminary data.</text>
</comment>
<name>A0A9X3S9N4_9ACTN</name>
<dbReference type="Gene3D" id="2.60.120.560">
    <property type="entry name" value="Exo-inulinase, domain 1"/>
    <property type="match status" value="1"/>
</dbReference>
<dbReference type="Gene3D" id="2.60.40.10">
    <property type="entry name" value="Immunoglobulins"/>
    <property type="match status" value="1"/>
</dbReference>
<evidence type="ECO:0000313" key="4">
    <source>
        <dbReference type="EMBL" id="MDA0179435.1"/>
    </source>
</evidence>
<evidence type="ECO:0000313" key="5">
    <source>
        <dbReference type="Proteomes" id="UP001147653"/>
    </source>
</evidence>
<evidence type="ECO:0000256" key="2">
    <source>
        <dbReference type="SAM" id="SignalP"/>
    </source>
</evidence>
<feature type="chain" id="PRO_5040952985" description="Fibronectin type-III domain-containing protein" evidence="2">
    <location>
        <begin position="25"/>
        <end position="769"/>
    </location>
</feature>
<dbReference type="SUPFAM" id="SSF49265">
    <property type="entry name" value="Fibronectin type III"/>
    <property type="match status" value="1"/>
</dbReference>
<dbReference type="InterPro" id="IPR003961">
    <property type="entry name" value="FN3_dom"/>
</dbReference>
<protein>
    <recommendedName>
        <fullName evidence="3">Fibronectin type-III domain-containing protein</fullName>
    </recommendedName>
</protein>
<dbReference type="AlphaFoldDB" id="A0A9X3S9N4"/>